<comment type="function">
    <text evidence="1">Required for respiratory activity and maintenance and expression of the mitochondrial genome.</text>
</comment>
<evidence type="ECO:0000313" key="7">
    <source>
        <dbReference type="EMBL" id="KAK4507053.1"/>
    </source>
</evidence>
<evidence type="ECO:0000256" key="5">
    <source>
        <dbReference type="ARBA" id="ARBA00022946"/>
    </source>
</evidence>
<evidence type="ECO:0000313" key="8">
    <source>
        <dbReference type="Proteomes" id="UP001305779"/>
    </source>
</evidence>
<dbReference type="EMBL" id="JAXOVC010000001">
    <property type="protein sequence ID" value="KAK4507053.1"/>
    <property type="molecule type" value="Genomic_DNA"/>
</dbReference>
<organism evidence="7 8">
    <name type="scientific">Zasmidium cellare</name>
    <name type="common">Wine cellar mold</name>
    <name type="synonym">Racodium cellare</name>
    <dbReference type="NCBI Taxonomy" id="395010"/>
    <lineage>
        <taxon>Eukaryota</taxon>
        <taxon>Fungi</taxon>
        <taxon>Dikarya</taxon>
        <taxon>Ascomycota</taxon>
        <taxon>Pezizomycotina</taxon>
        <taxon>Dothideomycetes</taxon>
        <taxon>Dothideomycetidae</taxon>
        <taxon>Mycosphaerellales</taxon>
        <taxon>Mycosphaerellaceae</taxon>
        <taxon>Zasmidium</taxon>
    </lineage>
</organism>
<dbReference type="Pfam" id="PF06413">
    <property type="entry name" value="Neugrin"/>
    <property type="match status" value="1"/>
</dbReference>
<dbReference type="PANTHER" id="PTHR13475">
    <property type="entry name" value="NEUGRIN"/>
    <property type="match status" value="1"/>
</dbReference>
<proteinExistence type="inferred from homology"/>
<evidence type="ECO:0000256" key="3">
    <source>
        <dbReference type="ARBA" id="ARBA00010895"/>
    </source>
</evidence>
<feature type="compositionally biased region" description="Basic and acidic residues" evidence="6">
    <location>
        <begin position="217"/>
        <end position="226"/>
    </location>
</feature>
<comment type="subcellular location">
    <subcellularLocation>
        <location evidence="2">Mitochondrion</location>
    </subcellularLocation>
</comment>
<dbReference type="Proteomes" id="UP001305779">
    <property type="component" value="Unassembled WGS sequence"/>
</dbReference>
<accession>A0ABR0F1U2</accession>
<evidence type="ECO:0000256" key="1">
    <source>
        <dbReference type="ARBA" id="ARBA00003548"/>
    </source>
</evidence>
<protein>
    <recommendedName>
        <fullName evidence="4">Required for respiratory growth protein 9, mitochondrial</fullName>
    </recommendedName>
</protein>
<evidence type="ECO:0000256" key="6">
    <source>
        <dbReference type="SAM" id="MobiDB-lite"/>
    </source>
</evidence>
<comment type="caution">
    <text evidence="7">The sequence shown here is derived from an EMBL/GenBank/DDBJ whole genome shotgun (WGS) entry which is preliminary data.</text>
</comment>
<feature type="compositionally biased region" description="Basic and acidic residues" evidence="6">
    <location>
        <begin position="256"/>
        <end position="293"/>
    </location>
</feature>
<keyword evidence="8" id="KW-1185">Reference proteome</keyword>
<reference evidence="7 8" key="1">
    <citation type="journal article" date="2023" name="G3 (Bethesda)">
        <title>A chromosome-level genome assembly of Zasmidium syzygii isolated from banana leaves.</title>
        <authorList>
            <person name="van Westerhoven A.C."/>
            <person name="Mehrabi R."/>
            <person name="Talebi R."/>
            <person name="Steentjes M.B.F."/>
            <person name="Corcolon B."/>
            <person name="Chong P.A."/>
            <person name="Kema G.H.J."/>
            <person name="Seidl M.F."/>
        </authorList>
    </citation>
    <scope>NUCLEOTIDE SEQUENCE [LARGE SCALE GENOMIC DNA]</scope>
    <source>
        <strain evidence="7 8">P124</strain>
    </source>
</reference>
<dbReference type="PANTHER" id="PTHR13475:SF3">
    <property type="entry name" value="NEUGRIN"/>
    <property type="match status" value="1"/>
</dbReference>
<evidence type="ECO:0000256" key="4">
    <source>
        <dbReference type="ARBA" id="ARBA00013566"/>
    </source>
</evidence>
<dbReference type="InterPro" id="IPR010487">
    <property type="entry name" value="NGRN/Rrg9"/>
</dbReference>
<name>A0ABR0F1U2_ZASCE</name>
<comment type="similarity">
    <text evidence="3">Belongs to the RRG9 family.</text>
</comment>
<feature type="region of interest" description="Disordered" evidence="6">
    <location>
        <begin position="206"/>
        <end position="226"/>
    </location>
</feature>
<keyword evidence="5" id="KW-0809">Transit peptide</keyword>
<sequence length="466" mass="53274">MHRCNCSTRALESFVRDFAGISLRQQRAQLFFQQYRSLSTRPTLRQSQTATSSHPDDGHITFDFEAVRQKREDLRIVGTGRDVREEREQVESSGGIPHGEEEWHADVEITGQDTQAGGHEDKSIDSISLRTLHTTGPHHEVSSSLAVPLLHLPALSQHIPTTDVTGLNLSTNSREADLDKRKLRKLRRMEQGQFRLDARKRWEREVRERRDARKRGGAREVAAEEGREDIVEELREEDDVVDVLGKIDALEGPAVEKRVKREKESKKDGDDVKPKPAKREAKDDTTKTRKTRDTNTTSSKPNEKKPPKEPWQIQKSALKQKFGDQGWSPNKRLSPDTLEGIRALHASDPATYSTAMLASHFQITPEAIRRILKSKWQPSAKEAESRMERWERRGAKKWEEMAGLGMKPPKKWRAMGVGAEEAEKALERKEMMREGLKRDKGRESWESAVEMADRLPMEGSFADRIM</sequence>
<evidence type="ECO:0000256" key="2">
    <source>
        <dbReference type="ARBA" id="ARBA00004173"/>
    </source>
</evidence>
<gene>
    <name evidence="7" type="ORF">PRZ48_000787</name>
</gene>
<feature type="region of interest" description="Disordered" evidence="6">
    <location>
        <begin position="256"/>
        <end position="313"/>
    </location>
</feature>